<organism evidence="4 5">
    <name type="scientific">Toxocara canis</name>
    <name type="common">Canine roundworm</name>
    <dbReference type="NCBI Taxonomy" id="6265"/>
    <lineage>
        <taxon>Eukaryota</taxon>
        <taxon>Metazoa</taxon>
        <taxon>Ecdysozoa</taxon>
        <taxon>Nematoda</taxon>
        <taxon>Chromadorea</taxon>
        <taxon>Rhabditida</taxon>
        <taxon>Spirurina</taxon>
        <taxon>Ascaridomorpha</taxon>
        <taxon>Ascaridoidea</taxon>
        <taxon>Toxocaridae</taxon>
        <taxon>Toxocara</taxon>
    </lineage>
</organism>
<feature type="transmembrane region" description="Helical" evidence="2">
    <location>
        <begin position="256"/>
        <end position="274"/>
    </location>
</feature>
<feature type="transmembrane region" description="Helical" evidence="2">
    <location>
        <begin position="279"/>
        <end position="298"/>
    </location>
</feature>
<reference evidence="5" key="1">
    <citation type="submission" date="2016-06" db="UniProtKB">
        <authorList>
            <consortium name="WormBaseParasite"/>
        </authorList>
    </citation>
    <scope>IDENTIFICATION</scope>
</reference>
<evidence type="ECO:0000313" key="5">
    <source>
        <dbReference type="WBParaSite" id="TCNE_0001773101-mRNA-1"/>
    </source>
</evidence>
<feature type="region of interest" description="Disordered" evidence="1">
    <location>
        <begin position="39"/>
        <end position="58"/>
    </location>
</feature>
<keyword evidence="4" id="KW-1185">Reference proteome</keyword>
<dbReference type="AlphaFoldDB" id="A0A183VAG0"/>
<gene>
    <name evidence="3" type="ORF">TCNE_LOCUS17730</name>
</gene>
<evidence type="ECO:0000256" key="2">
    <source>
        <dbReference type="SAM" id="Phobius"/>
    </source>
</evidence>
<accession>A0A183VAG0</accession>
<keyword evidence="2" id="KW-1133">Transmembrane helix</keyword>
<sequence length="384" mass="43513">MHLCGRHCGINDDEESISEHEDGQSPVVESLHRMKAVPTHGRCRSTPGDARRSRPAIMGDAEEEVHRMAVPRLVEENSIDQFESIVETLQQYQLEIVEESGLLFKNTITFLITVIVDYITDLCAFPYRCFKSAIQDFHDVFLMKPVDEKFDYSGLAIGYFWSCVTLKAKCWGEIFASTQLGYAFLCYLFPNPFLFVLLLYILLPRLAKLVHLKTPQNVLSKGDRRLLILVFAFIIGAGTHFALLNWHQPALPPPPFFSPTIVALVVEFIGPLVCKRRCLFVGLPIGLATIVCILYGIEYDIFDFTYFYLTFLTVALSWFNFQLMLAGSDKGPSDPIMCHLTLPINSMYNQLITTLLLGNYSSGRDVNDVVPDSIEEQYSILSHK</sequence>
<reference evidence="3 4" key="2">
    <citation type="submission" date="2018-11" db="EMBL/GenBank/DDBJ databases">
        <authorList>
            <consortium name="Pathogen Informatics"/>
        </authorList>
    </citation>
    <scope>NUCLEOTIDE SEQUENCE [LARGE SCALE GENOMIC DNA]</scope>
</reference>
<evidence type="ECO:0000313" key="3">
    <source>
        <dbReference type="EMBL" id="VDM49051.1"/>
    </source>
</evidence>
<dbReference type="EMBL" id="UYWY01024730">
    <property type="protein sequence ID" value="VDM49051.1"/>
    <property type="molecule type" value="Genomic_DNA"/>
</dbReference>
<feature type="transmembrane region" description="Helical" evidence="2">
    <location>
        <begin position="180"/>
        <end position="203"/>
    </location>
</feature>
<protein>
    <submittedName>
        <fullName evidence="5">Transmembrane protein</fullName>
    </submittedName>
</protein>
<feature type="transmembrane region" description="Helical" evidence="2">
    <location>
        <begin position="224"/>
        <end position="244"/>
    </location>
</feature>
<feature type="transmembrane region" description="Helical" evidence="2">
    <location>
        <begin position="304"/>
        <end position="321"/>
    </location>
</feature>
<proteinExistence type="predicted"/>
<evidence type="ECO:0000313" key="4">
    <source>
        <dbReference type="Proteomes" id="UP000050794"/>
    </source>
</evidence>
<keyword evidence="2" id="KW-0472">Membrane</keyword>
<name>A0A183VAG0_TOXCA</name>
<dbReference type="Proteomes" id="UP000050794">
    <property type="component" value="Unassembled WGS sequence"/>
</dbReference>
<keyword evidence="2" id="KW-0812">Transmembrane</keyword>
<evidence type="ECO:0000256" key="1">
    <source>
        <dbReference type="SAM" id="MobiDB-lite"/>
    </source>
</evidence>
<dbReference type="WBParaSite" id="TCNE_0001773101-mRNA-1">
    <property type="protein sequence ID" value="TCNE_0001773101-mRNA-1"/>
    <property type="gene ID" value="TCNE_0001773101"/>
</dbReference>